<dbReference type="Pfam" id="PF00237">
    <property type="entry name" value="Ribosomal_L22"/>
    <property type="match status" value="2"/>
</dbReference>
<dbReference type="GO" id="GO:0015934">
    <property type="term" value="C:large ribosomal subunit"/>
    <property type="evidence" value="ECO:0007669"/>
    <property type="project" value="InterPro"/>
</dbReference>
<dbReference type="SUPFAM" id="SSF54843">
    <property type="entry name" value="Ribosomal protein L22"/>
    <property type="match status" value="1"/>
</dbReference>
<dbReference type="FunFam" id="3.90.470.10:FF:000017">
    <property type="entry name" value="54S ribosomal protein L22, mitochondrial"/>
    <property type="match status" value="1"/>
</dbReference>
<evidence type="ECO:0000313" key="7">
    <source>
        <dbReference type="Proteomes" id="UP000316270"/>
    </source>
</evidence>
<evidence type="ECO:0000256" key="5">
    <source>
        <dbReference type="SAM" id="MobiDB-lite"/>
    </source>
</evidence>
<feature type="region of interest" description="Disordered" evidence="5">
    <location>
        <begin position="40"/>
        <end position="127"/>
    </location>
</feature>
<dbReference type="OrthoDB" id="416470at2759"/>
<comment type="similarity">
    <text evidence="1 4">Belongs to the universal ribosomal protein uL22 family.</text>
</comment>
<evidence type="ECO:0000256" key="3">
    <source>
        <dbReference type="ARBA" id="ARBA00023274"/>
    </source>
</evidence>
<name>A0A517KX32_9PEZI</name>
<evidence type="ECO:0000256" key="2">
    <source>
        <dbReference type="ARBA" id="ARBA00022980"/>
    </source>
</evidence>
<dbReference type="Proteomes" id="UP000316270">
    <property type="component" value="Chromosome 1"/>
</dbReference>
<keyword evidence="3 4" id="KW-0687">Ribonucleoprotein</keyword>
<dbReference type="PANTHER" id="PTHR13501:SF10">
    <property type="entry name" value="LARGE RIBOSOMAL SUBUNIT PROTEIN UL22M"/>
    <property type="match status" value="1"/>
</dbReference>
<keyword evidence="2 4" id="KW-0689">Ribosomal protein</keyword>
<sequence length="332" mass="38295">MASRIPQRRLLEPAFSALRTCPSCRRTASSPYPFQLFARAVSSKSKRSPASTGNKSVDDYLKQKPKKEAQVVPQRGSVSEDSIFEDAEPDQADFEEDDQVPRQFQETSTSSFQGRNSGSMRTMLDPDPKSRIKFERRVVVRQVKRRGRLTKKELLKRTERESLTKSQWLKTSTKKLGMLARQIAGKPIEEAIVQMRFSKKRVARDVKKHLEYSRDMAIVNRGMGLGKVEGTQGEPIEIELKDGKRKKITDRTGIYVDQAWVGRGPHGNEMDYRARGRAHVMHNPFTSVTVLLKEEATRVRLSEEKRKKFENRKLWLHLPDRPVTAQRQYPLW</sequence>
<dbReference type="InterPro" id="IPR001063">
    <property type="entry name" value="Ribosomal_uL22"/>
</dbReference>
<dbReference type="GO" id="GO:0006412">
    <property type="term" value="P:translation"/>
    <property type="evidence" value="ECO:0007669"/>
    <property type="project" value="InterPro"/>
</dbReference>
<feature type="compositionally biased region" description="Acidic residues" evidence="5">
    <location>
        <begin position="82"/>
        <end position="98"/>
    </location>
</feature>
<dbReference type="STRING" id="50376.A0A517KX32"/>
<keyword evidence="7" id="KW-1185">Reference proteome</keyword>
<protein>
    <recommendedName>
        <fullName evidence="8">54S ribosomal protein L22, mitochondrial</fullName>
    </recommendedName>
</protein>
<evidence type="ECO:0000256" key="4">
    <source>
        <dbReference type="RuleBase" id="RU004005"/>
    </source>
</evidence>
<dbReference type="CDD" id="cd00336">
    <property type="entry name" value="Ribosomal_L22"/>
    <property type="match status" value="1"/>
</dbReference>
<feature type="compositionally biased region" description="Basic and acidic residues" evidence="5">
    <location>
        <begin position="56"/>
        <end position="69"/>
    </location>
</feature>
<dbReference type="Gene3D" id="3.90.470.10">
    <property type="entry name" value="Ribosomal protein L22/L17"/>
    <property type="match status" value="1"/>
</dbReference>
<dbReference type="InterPro" id="IPR036394">
    <property type="entry name" value="Ribosomal_uL22_sf"/>
</dbReference>
<accession>A0A517KX32</accession>
<dbReference type="AlphaFoldDB" id="A0A517KX32"/>
<dbReference type="PANTHER" id="PTHR13501">
    <property type="entry name" value="CHLOROPLAST 50S RIBOSOMAL PROTEIN L22-RELATED"/>
    <property type="match status" value="1"/>
</dbReference>
<dbReference type="EMBL" id="CP042185">
    <property type="protein sequence ID" value="QDS67939.1"/>
    <property type="molecule type" value="Genomic_DNA"/>
</dbReference>
<evidence type="ECO:0000256" key="1">
    <source>
        <dbReference type="ARBA" id="ARBA00009451"/>
    </source>
</evidence>
<dbReference type="InterPro" id="IPR047867">
    <property type="entry name" value="Ribosomal_uL22_bac/org-type"/>
</dbReference>
<reference evidence="6 7" key="1">
    <citation type="submission" date="2019-07" db="EMBL/GenBank/DDBJ databases">
        <title>Finished genome of Venturia effusa.</title>
        <authorList>
            <person name="Young C.A."/>
            <person name="Cox M.P."/>
            <person name="Ganley A.R.D."/>
            <person name="David W.J."/>
        </authorList>
    </citation>
    <scope>NUCLEOTIDE SEQUENCE [LARGE SCALE GENOMIC DNA]</scope>
    <source>
        <strain evidence="7">albino</strain>
    </source>
</reference>
<proteinExistence type="inferred from homology"/>
<feature type="compositionally biased region" description="Polar residues" evidence="5">
    <location>
        <begin position="102"/>
        <end position="120"/>
    </location>
</feature>
<gene>
    <name evidence="6" type="ORF">FKW77_008783</name>
</gene>
<evidence type="ECO:0000313" key="6">
    <source>
        <dbReference type="EMBL" id="QDS67939.1"/>
    </source>
</evidence>
<evidence type="ECO:0008006" key="8">
    <source>
        <dbReference type="Google" id="ProtNLM"/>
    </source>
</evidence>
<dbReference type="GO" id="GO:0003735">
    <property type="term" value="F:structural constituent of ribosome"/>
    <property type="evidence" value="ECO:0007669"/>
    <property type="project" value="InterPro"/>
</dbReference>
<organism evidence="6 7">
    <name type="scientific">Venturia effusa</name>
    <dbReference type="NCBI Taxonomy" id="50376"/>
    <lineage>
        <taxon>Eukaryota</taxon>
        <taxon>Fungi</taxon>
        <taxon>Dikarya</taxon>
        <taxon>Ascomycota</taxon>
        <taxon>Pezizomycotina</taxon>
        <taxon>Dothideomycetes</taxon>
        <taxon>Pleosporomycetidae</taxon>
        <taxon>Venturiales</taxon>
        <taxon>Venturiaceae</taxon>
        <taxon>Venturia</taxon>
    </lineage>
</organism>